<dbReference type="EMBL" id="JACMSC010000009">
    <property type="protein sequence ID" value="KAG6507380.1"/>
    <property type="molecule type" value="Genomic_DNA"/>
</dbReference>
<dbReference type="InterPro" id="IPR014939">
    <property type="entry name" value="CDT1_Gemini-bd-like"/>
</dbReference>
<dbReference type="InterPro" id="IPR032054">
    <property type="entry name" value="Cdt1_C"/>
</dbReference>
<dbReference type="GO" id="GO:0005634">
    <property type="term" value="C:nucleus"/>
    <property type="evidence" value="ECO:0007669"/>
    <property type="project" value="TreeGrafter"/>
</dbReference>
<reference evidence="3 4" key="1">
    <citation type="submission" date="2020-08" db="EMBL/GenBank/DDBJ databases">
        <title>Plant Genome Project.</title>
        <authorList>
            <person name="Zhang R.-G."/>
        </authorList>
    </citation>
    <scope>NUCLEOTIDE SEQUENCE [LARGE SCALE GENOMIC DNA]</scope>
    <source>
        <tissue evidence="3">Rhizome</tissue>
    </source>
</reference>
<dbReference type="GO" id="GO:0071163">
    <property type="term" value="P:DNA replication preinitiation complex assembly"/>
    <property type="evidence" value="ECO:0007669"/>
    <property type="project" value="InterPro"/>
</dbReference>
<dbReference type="GO" id="GO:0003677">
    <property type="term" value="F:DNA binding"/>
    <property type="evidence" value="ECO:0007669"/>
    <property type="project" value="InterPro"/>
</dbReference>
<dbReference type="AlphaFoldDB" id="A0A8J5L6K9"/>
<evidence type="ECO:0000313" key="4">
    <source>
        <dbReference type="Proteomes" id="UP000734854"/>
    </source>
</evidence>
<accession>A0A8J5L6K9</accession>
<name>A0A8J5L6K9_ZINOF</name>
<proteinExistence type="predicted"/>
<dbReference type="Pfam" id="PF16679">
    <property type="entry name" value="CDT1_C"/>
    <property type="match status" value="1"/>
</dbReference>
<evidence type="ECO:0000259" key="2">
    <source>
        <dbReference type="SMART" id="SM01075"/>
    </source>
</evidence>
<dbReference type="GO" id="GO:0000278">
    <property type="term" value="P:mitotic cell cycle"/>
    <property type="evidence" value="ECO:0007669"/>
    <property type="project" value="TreeGrafter"/>
</dbReference>
<feature type="region of interest" description="Disordered" evidence="1">
    <location>
        <begin position="416"/>
        <end position="435"/>
    </location>
</feature>
<dbReference type="GO" id="GO:0030174">
    <property type="term" value="P:regulation of DNA-templated DNA replication initiation"/>
    <property type="evidence" value="ECO:0007669"/>
    <property type="project" value="InterPro"/>
</dbReference>
<evidence type="ECO:0000256" key="1">
    <source>
        <dbReference type="SAM" id="MobiDB-lite"/>
    </source>
</evidence>
<protein>
    <recommendedName>
        <fullName evidence="2">CDT1 Geminin-binding domain-containing protein</fullName>
    </recommendedName>
</protein>
<feature type="domain" description="CDT1 Geminin-binding" evidence="2">
    <location>
        <begin position="97"/>
        <end position="228"/>
    </location>
</feature>
<dbReference type="Pfam" id="PF08839">
    <property type="entry name" value="CDT1"/>
    <property type="match status" value="1"/>
</dbReference>
<dbReference type="GO" id="GO:0000076">
    <property type="term" value="P:DNA replication checkpoint signaling"/>
    <property type="evidence" value="ECO:0007669"/>
    <property type="project" value="TreeGrafter"/>
</dbReference>
<comment type="caution">
    <text evidence="3">The sequence shown here is derived from an EMBL/GenBank/DDBJ whole genome shotgun (WGS) entry which is preliminary data.</text>
</comment>
<dbReference type="InterPro" id="IPR045173">
    <property type="entry name" value="Cdt1"/>
</dbReference>
<dbReference type="PANTHER" id="PTHR28637">
    <property type="entry name" value="DNA REPLICATION FACTOR CDT1"/>
    <property type="match status" value="1"/>
</dbReference>
<dbReference type="OrthoDB" id="341730at2759"/>
<organism evidence="3 4">
    <name type="scientific">Zingiber officinale</name>
    <name type="common">Ginger</name>
    <name type="synonym">Amomum zingiber</name>
    <dbReference type="NCBI Taxonomy" id="94328"/>
    <lineage>
        <taxon>Eukaryota</taxon>
        <taxon>Viridiplantae</taxon>
        <taxon>Streptophyta</taxon>
        <taxon>Embryophyta</taxon>
        <taxon>Tracheophyta</taxon>
        <taxon>Spermatophyta</taxon>
        <taxon>Magnoliopsida</taxon>
        <taxon>Liliopsida</taxon>
        <taxon>Zingiberales</taxon>
        <taxon>Zingiberaceae</taxon>
        <taxon>Zingiber</taxon>
    </lineage>
</organism>
<dbReference type="SMART" id="SM01075">
    <property type="entry name" value="CDT1"/>
    <property type="match status" value="1"/>
</dbReference>
<sequence length="590" mass="66560">MEHEGCMEKISESSGCRKILYENDSDIASDLPVKIDQKEEVENDFVSPTPQKPEWSNKDRAVASLTRKQLANDFENEGFTELGTVVDGQKDNEPDKLPDNYHVLAELFNRLDTAIRLLRLRKLPPTFRNISPRVEILTKRKFLYNHLAQMIFIFPKAIKIEKILVHDKETLVVIPDINVTLLKDVVEDNLHPNESISVALCEAFRKRLFKFFITHPEDIDIPKAMLPEPFNQSNCNLPLETLPKNCITEPQPPESSLELDELLGDSLLPLSFGRQILRNVFSPGSVIEHSELASASVLPSSFKRHFSQKVIIPESKKTQLLATQPLSHFTSNMEANSSISGTKSLACLVSSQKGCSSSYLDNTPLKGASSCIDAMTAATPVLQTPKRPVPTPNEKLTIEDDDLVSESKLSTSARRSLKYSSTDIEANSNDTNYDPNQQCMVLKSSSDQIDSAKRLLWEQETDKPSGRLPCMVHHLTAANSKDNTLNLMGERKKSSRMFSSVLATFDAISFNSQSKYYFNITKEELVHKILSNNLELEDPREAEEHLSLLERLLPDWISKKFAFDGQQLYSFKQTVDREAFRTRVVEAEAV</sequence>
<dbReference type="CDD" id="cd08674">
    <property type="entry name" value="Cdt1_m"/>
    <property type="match status" value="1"/>
</dbReference>
<feature type="region of interest" description="Disordered" evidence="1">
    <location>
        <begin position="383"/>
        <end position="409"/>
    </location>
</feature>
<evidence type="ECO:0000313" key="3">
    <source>
        <dbReference type="EMBL" id="KAG6507380.1"/>
    </source>
</evidence>
<dbReference type="PANTHER" id="PTHR28637:SF13">
    <property type="entry name" value="EXPRESSED PROTEIN"/>
    <property type="match status" value="1"/>
</dbReference>
<dbReference type="Proteomes" id="UP000734854">
    <property type="component" value="Unassembled WGS sequence"/>
</dbReference>
<dbReference type="GO" id="GO:0070182">
    <property type="term" value="F:DNA polymerase binding"/>
    <property type="evidence" value="ECO:0007669"/>
    <property type="project" value="TreeGrafter"/>
</dbReference>
<gene>
    <name evidence="3" type="ORF">ZIOFF_032722</name>
</gene>
<keyword evidence="4" id="KW-1185">Reference proteome</keyword>